<dbReference type="Proteomes" id="UP000196594">
    <property type="component" value="Unassembled WGS sequence"/>
</dbReference>
<sequence>MMNFLLVAVGGFFGAILRAVISKRLNHTYRFVHFGTFAVNMLGSFTLGFLVNMHLHTTANLILCIGFLGAFTTFSTFKLESLTLVHAKQWKQFLLYSILTYSVGLSFAFAGFWVAKIYLT</sequence>
<comment type="subcellular location">
    <subcellularLocation>
        <location evidence="1 14">Cell membrane</location>
        <topology evidence="1 14">Multi-pass membrane protein</topology>
    </subcellularLocation>
</comment>
<evidence type="ECO:0000256" key="5">
    <source>
        <dbReference type="ARBA" id="ARBA00022723"/>
    </source>
</evidence>
<keyword evidence="2 14" id="KW-0813">Transport</keyword>
<keyword evidence="7 14" id="KW-0915">Sodium</keyword>
<evidence type="ECO:0000256" key="6">
    <source>
        <dbReference type="ARBA" id="ARBA00022989"/>
    </source>
</evidence>
<evidence type="ECO:0000256" key="14">
    <source>
        <dbReference type="HAMAP-Rule" id="MF_00454"/>
    </source>
</evidence>
<name>A0ABX3ZDG3_9BACL</name>
<keyword evidence="5 14" id="KW-0479">Metal-binding</keyword>
<dbReference type="RefSeq" id="WP_087618491.1">
    <property type="nucleotide sequence ID" value="NZ_JAFBEY010000013.1"/>
</dbReference>
<keyword evidence="4 14" id="KW-0812">Transmembrane</keyword>
<protein>
    <recommendedName>
        <fullName evidence="14">Fluoride-specific ion channel FluC</fullName>
    </recommendedName>
</protein>
<evidence type="ECO:0000313" key="15">
    <source>
        <dbReference type="EMBL" id="OUZ37457.1"/>
    </source>
</evidence>
<comment type="similarity">
    <text evidence="11 14">Belongs to the fluoride channel Fluc/FEX (TC 1.A.43) family.</text>
</comment>
<dbReference type="HAMAP" id="MF_00454">
    <property type="entry name" value="FluC"/>
    <property type="match status" value="1"/>
</dbReference>
<keyword evidence="8 14" id="KW-0406">Ion transport</keyword>
<organism evidence="15 16">
    <name type="scientific">Solibacillus kalamii</name>
    <dbReference type="NCBI Taxonomy" id="1748298"/>
    <lineage>
        <taxon>Bacteria</taxon>
        <taxon>Bacillati</taxon>
        <taxon>Bacillota</taxon>
        <taxon>Bacilli</taxon>
        <taxon>Bacillales</taxon>
        <taxon>Caryophanaceae</taxon>
        <taxon>Solibacillus</taxon>
    </lineage>
</organism>
<keyword evidence="3 14" id="KW-1003">Cell membrane</keyword>
<feature type="binding site" evidence="14">
    <location>
        <position position="72"/>
    </location>
    <ligand>
        <name>Na(+)</name>
        <dbReference type="ChEBI" id="CHEBI:29101"/>
        <note>structural</note>
    </ligand>
</feature>
<feature type="transmembrane region" description="Helical" evidence="14">
    <location>
        <begin position="93"/>
        <end position="115"/>
    </location>
</feature>
<evidence type="ECO:0000256" key="10">
    <source>
        <dbReference type="ARBA" id="ARBA00023303"/>
    </source>
</evidence>
<accession>A0ABX3ZDG3</accession>
<evidence type="ECO:0000256" key="4">
    <source>
        <dbReference type="ARBA" id="ARBA00022692"/>
    </source>
</evidence>
<keyword evidence="9 14" id="KW-0472">Membrane</keyword>
<keyword evidence="16" id="KW-1185">Reference proteome</keyword>
<evidence type="ECO:0000313" key="16">
    <source>
        <dbReference type="Proteomes" id="UP000196594"/>
    </source>
</evidence>
<keyword evidence="10 14" id="KW-0407">Ion channel</keyword>
<dbReference type="NCBIfam" id="TIGR00494">
    <property type="entry name" value="crcB"/>
    <property type="match status" value="1"/>
</dbReference>
<dbReference type="PANTHER" id="PTHR28259:SF16">
    <property type="entry name" value="FLUORIDE-SPECIFIC ION CHANNEL FLUC 2"/>
    <property type="match status" value="1"/>
</dbReference>
<dbReference type="PANTHER" id="PTHR28259">
    <property type="entry name" value="FLUORIDE EXPORT PROTEIN 1-RELATED"/>
    <property type="match status" value="1"/>
</dbReference>
<evidence type="ECO:0000256" key="1">
    <source>
        <dbReference type="ARBA" id="ARBA00004651"/>
    </source>
</evidence>
<evidence type="ECO:0000256" key="11">
    <source>
        <dbReference type="ARBA" id="ARBA00035120"/>
    </source>
</evidence>
<evidence type="ECO:0000256" key="8">
    <source>
        <dbReference type="ARBA" id="ARBA00023065"/>
    </source>
</evidence>
<dbReference type="Pfam" id="PF02537">
    <property type="entry name" value="CRCB"/>
    <property type="match status" value="1"/>
</dbReference>
<evidence type="ECO:0000256" key="3">
    <source>
        <dbReference type="ARBA" id="ARBA00022475"/>
    </source>
</evidence>
<comment type="function">
    <text evidence="13 14">Fluoride-specific ion channel. Important for reducing fluoride concentration in the cell, thus reducing its toxicity.</text>
</comment>
<feature type="transmembrane region" description="Helical" evidence="14">
    <location>
        <begin position="29"/>
        <end position="51"/>
    </location>
</feature>
<gene>
    <name evidence="14" type="primary">fluC</name>
    <name evidence="14" type="synonym">crcB</name>
    <name evidence="15" type="ORF">CBM15_17635</name>
</gene>
<reference evidence="15 16" key="1">
    <citation type="journal article" date="2017" name="Int. J. Syst. Evol. Microbiol.">
        <title>Solibacillus kalamii sp. nov., isolated from a high-efficiency particulate arrestance filter system used in the International Space Station.</title>
        <authorList>
            <person name="Checinska Sielaff A."/>
            <person name="Kumar R.M."/>
            <person name="Pal D."/>
            <person name="Mayilraj S."/>
            <person name="Venkateswaran K."/>
        </authorList>
    </citation>
    <scope>NUCLEOTIDE SEQUENCE [LARGE SCALE GENOMIC DNA]</scope>
    <source>
        <strain evidence="15 16">ISSFR-015</strain>
    </source>
</reference>
<dbReference type="InterPro" id="IPR003691">
    <property type="entry name" value="FluC"/>
</dbReference>
<proteinExistence type="inferred from homology"/>
<evidence type="ECO:0000256" key="9">
    <source>
        <dbReference type="ARBA" id="ARBA00023136"/>
    </source>
</evidence>
<evidence type="ECO:0000256" key="2">
    <source>
        <dbReference type="ARBA" id="ARBA00022448"/>
    </source>
</evidence>
<feature type="transmembrane region" description="Helical" evidence="14">
    <location>
        <begin position="58"/>
        <end position="77"/>
    </location>
</feature>
<feature type="binding site" evidence="14">
    <location>
        <position position="69"/>
    </location>
    <ligand>
        <name>Na(+)</name>
        <dbReference type="ChEBI" id="CHEBI:29101"/>
        <note>structural</note>
    </ligand>
</feature>
<comment type="catalytic activity">
    <reaction evidence="12">
        <text>fluoride(in) = fluoride(out)</text>
        <dbReference type="Rhea" id="RHEA:76159"/>
        <dbReference type="ChEBI" id="CHEBI:17051"/>
    </reaction>
    <physiologicalReaction direction="left-to-right" evidence="12">
        <dbReference type="Rhea" id="RHEA:76160"/>
    </physiologicalReaction>
</comment>
<evidence type="ECO:0000256" key="12">
    <source>
        <dbReference type="ARBA" id="ARBA00035585"/>
    </source>
</evidence>
<comment type="caution">
    <text evidence="15">The sequence shown here is derived from an EMBL/GenBank/DDBJ whole genome shotgun (WGS) entry which is preliminary data.</text>
</comment>
<keyword evidence="6 14" id="KW-1133">Transmembrane helix</keyword>
<dbReference type="EMBL" id="NHNT01000016">
    <property type="protein sequence ID" value="OUZ37457.1"/>
    <property type="molecule type" value="Genomic_DNA"/>
</dbReference>
<evidence type="ECO:0000256" key="7">
    <source>
        <dbReference type="ARBA" id="ARBA00023053"/>
    </source>
</evidence>
<comment type="activity regulation">
    <text evidence="14">Na(+) is not transported, but it plays an essential structural role and its presence is essential for fluoride channel function.</text>
</comment>
<evidence type="ECO:0000256" key="13">
    <source>
        <dbReference type="ARBA" id="ARBA00049940"/>
    </source>
</evidence>